<evidence type="ECO:0000259" key="1">
    <source>
        <dbReference type="Pfam" id="PF01636"/>
    </source>
</evidence>
<dbReference type="InterPro" id="IPR002575">
    <property type="entry name" value="Aminoglycoside_PTrfase"/>
</dbReference>
<name>A0A7H8R258_TALRU</name>
<dbReference type="Gene3D" id="3.90.1200.10">
    <property type="match status" value="1"/>
</dbReference>
<dbReference type="OrthoDB" id="5598852at2759"/>
<dbReference type="InterPro" id="IPR011009">
    <property type="entry name" value="Kinase-like_dom_sf"/>
</dbReference>
<dbReference type="KEGG" id="trg:TRUGW13939_06061"/>
<accession>A0A7H8R258</accession>
<sequence>MSLYSLDDTISQFFANCTVTREKCNQKAVELAGEAVKPVWLQGAFSYTVATEKLLVQFRVPESLLDTKILDLARKIHGRFVPVCLRSSVFGSLAVYVMEKVPGVTFIEAPSTSSHNSSWQEKTVSDFARFFAESWRNRLAEPYRTEHSLVDIRDKLDKLSQQLPPRFTSVISNISKELDAIFVPSYPLVLSHGDLCEMNIMVDSEAGGITGIIDWAEAKVLPFGMSLWGVLNMFGFMNCQGWHYHENSSRLESLFWEVFNRNAGEISPNEKRAIKIAERAGLVLRYGFTWDNGVRERPVTERDASFRYLDAFFSRLKS</sequence>
<feature type="domain" description="Aminoglycoside phosphotransferase" evidence="1">
    <location>
        <begin position="138"/>
        <end position="235"/>
    </location>
</feature>
<dbReference type="InterPro" id="IPR051678">
    <property type="entry name" value="AGP_Transferase"/>
</dbReference>
<proteinExistence type="predicted"/>
<gene>
    <name evidence="2" type="ORF">TRUGW13939_06061</name>
</gene>
<reference evidence="3" key="1">
    <citation type="submission" date="2020-06" db="EMBL/GenBank/DDBJ databases">
        <title>A chromosome-scale genome assembly of Talaromyces rugulosus W13939.</title>
        <authorList>
            <person name="Wang B."/>
            <person name="Guo L."/>
            <person name="Ye K."/>
            <person name="Wang L."/>
        </authorList>
    </citation>
    <scope>NUCLEOTIDE SEQUENCE [LARGE SCALE GENOMIC DNA]</scope>
    <source>
        <strain evidence="3">W13939</strain>
    </source>
</reference>
<dbReference type="GeneID" id="55993557"/>
<organism evidence="2 3">
    <name type="scientific">Talaromyces rugulosus</name>
    <name type="common">Penicillium rugulosum</name>
    <dbReference type="NCBI Taxonomy" id="121627"/>
    <lineage>
        <taxon>Eukaryota</taxon>
        <taxon>Fungi</taxon>
        <taxon>Dikarya</taxon>
        <taxon>Ascomycota</taxon>
        <taxon>Pezizomycotina</taxon>
        <taxon>Eurotiomycetes</taxon>
        <taxon>Eurotiomycetidae</taxon>
        <taxon>Eurotiales</taxon>
        <taxon>Trichocomaceae</taxon>
        <taxon>Talaromyces</taxon>
        <taxon>Talaromyces sect. Islandici</taxon>
    </lineage>
</organism>
<dbReference type="PANTHER" id="PTHR21310">
    <property type="entry name" value="AMINOGLYCOSIDE PHOSPHOTRANSFERASE-RELATED-RELATED"/>
    <property type="match status" value="1"/>
</dbReference>
<dbReference type="EMBL" id="CP055900">
    <property type="protein sequence ID" value="QKX58933.1"/>
    <property type="molecule type" value="Genomic_DNA"/>
</dbReference>
<dbReference type="Proteomes" id="UP000509510">
    <property type="component" value="Chromosome III"/>
</dbReference>
<evidence type="ECO:0000313" key="3">
    <source>
        <dbReference type="Proteomes" id="UP000509510"/>
    </source>
</evidence>
<dbReference type="PANTHER" id="PTHR21310:SF59">
    <property type="entry name" value="AMINOGLYCOSIDE PHOSPHOTRANSFERASE DOMAIN-CONTAINING PROTEIN"/>
    <property type="match status" value="1"/>
</dbReference>
<dbReference type="SUPFAM" id="SSF56112">
    <property type="entry name" value="Protein kinase-like (PK-like)"/>
    <property type="match status" value="1"/>
</dbReference>
<evidence type="ECO:0000313" key="2">
    <source>
        <dbReference type="EMBL" id="QKX58933.1"/>
    </source>
</evidence>
<protein>
    <recommendedName>
        <fullName evidence="1">Aminoglycoside phosphotransferase domain-containing protein</fullName>
    </recommendedName>
</protein>
<dbReference type="RefSeq" id="XP_035345111.1">
    <property type="nucleotide sequence ID" value="XM_035489218.1"/>
</dbReference>
<dbReference type="Pfam" id="PF01636">
    <property type="entry name" value="APH"/>
    <property type="match status" value="1"/>
</dbReference>
<keyword evidence="3" id="KW-1185">Reference proteome</keyword>
<dbReference type="AlphaFoldDB" id="A0A7H8R258"/>